<sequence>MDEIILQPQLHLLVGALVLLTSLVTVVTTGRGALSLKRFGRTEQGVFIAAQLALMVQIMIGIKLLDQGIGTLQKYVHYIGGAGALGLLVLYYWLPKTSEQDHARKALWVSVASLVFVALAFFVGGMYARG</sequence>
<feature type="transmembrane region" description="Helical" evidence="1">
    <location>
        <begin position="76"/>
        <end position="94"/>
    </location>
</feature>
<accession>A0ABP9WD63</accession>
<keyword evidence="3" id="KW-1185">Reference proteome</keyword>
<dbReference type="Proteomes" id="UP001401887">
    <property type="component" value="Unassembled WGS sequence"/>
</dbReference>
<organism evidence="2 3">
    <name type="scientific">Deinococcus carri</name>
    <dbReference type="NCBI Taxonomy" id="1211323"/>
    <lineage>
        <taxon>Bacteria</taxon>
        <taxon>Thermotogati</taxon>
        <taxon>Deinococcota</taxon>
        <taxon>Deinococci</taxon>
        <taxon>Deinococcales</taxon>
        <taxon>Deinococcaceae</taxon>
        <taxon>Deinococcus</taxon>
    </lineage>
</organism>
<comment type="caution">
    <text evidence="2">The sequence shown here is derived from an EMBL/GenBank/DDBJ whole genome shotgun (WGS) entry which is preliminary data.</text>
</comment>
<feature type="transmembrane region" description="Helical" evidence="1">
    <location>
        <begin position="12"/>
        <end position="34"/>
    </location>
</feature>
<reference evidence="2 3" key="1">
    <citation type="submission" date="2024-02" db="EMBL/GenBank/DDBJ databases">
        <title>Deinococcus carri NBRC 110142.</title>
        <authorList>
            <person name="Ichikawa N."/>
            <person name="Katano-Makiyama Y."/>
            <person name="Hidaka K."/>
        </authorList>
    </citation>
    <scope>NUCLEOTIDE SEQUENCE [LARGE SCALE GENOMIC DNA]</scope>
    <source>
        <strain evidence="2 3">NBRC 110142</strain>
    </source>
</reference>
<dbReference type="RefSeq" id="WP_345466531.1">
    <property type="nucleotide sequence ID" value="NZ_BAABRP010000014.1"/>
</dbReference>
<keyword evidence="1" id="KW-0472">Membrane</keyword>
<name>A0ABP9WD63_9DEIO</name>
<keyword evidence="1" id="KW-1133">Transmembrane helix</keyword>
<keyword evidence="1" id="KW-0812">Transmembrane</keyword>
<evidence type="ECO:0000313" key="3">
    <source>
        <dbReference type="Proteomes" id="UP001401887"/>
    </source>
</evidence>
<feature type="transmembrane region" description="Helical" evidence="1">
    <location>
        <begin position="106"/>
        <end position="128"/>
    </location>
</feature>
<evidence type="ECO:0000256" key="1">
    <source>
        <dbReference type="SAM" id="Phobius"/>
    </source>
</evidence>
<gene>
    <name evidence="2" type="ORF">Dcar01_02915</name>
</gene>
<evidence type="ECO:0000313" key="2">
    <source>
        <dbReference type="EMBL" id="GAA5514162.1"/>
    </source>
</evidence>
<feature type="transmembrane region" description="Helical" evidence="1">
    <location>
        <begin position="46"/>
        <end position="64"/>
    </location>
</feature>
<dbReference type="EMBL" id="BAABRP010000014">
    <property type="protein sequence ID" value="GAA5514162.1"/>
    <property type="molecule type" value="Genomic_DNA"/>
</dbReference>
<protein>
    <submittedName>
        <fullName evidence="2">Uncharacterized protein</fullName>
    </submittedName>
</protein>
<proteinExistence type="predicted"/>